<organism evidence="1 2">
    <name type="scientific">Vibrio ichthyoenteri ATCC 700023</name>
    <dbReference type="NCBI Taxonomy" id="870968"/>
    <lineage>
        <taxon>Bacteria</taxon>
        <taxon>Pseudomonadati</taxon>
        <taxon>Pseudomonadota</taxon>
        <taxon>Gammaproteobacteria</taxon>
        <taxon>Vibrionales</taxon>
        <taxon>Vibrionaceae</taxon>
        <taxon>Vibrio</taxon>
    </lineage>
</organism>
<dbReference type="OrthoDB" id="5816009at2"/>
<evidence type="ECO:0000313" key="2">
    <source>
        <dbReference type="Proteomes" id="UP000004605"/>
    </source>
</evidence>
<sequence length="389" mass="44889">MALLTIPTTELGFEYDLELEPWSKKLQGYRTIGQWRFPLEGGLGLGFNFLHQYDYCGWVDTIPQALLRATEDYPEFQYQMLWLAANSLAAMQLLEARPMLLALVCNKHRVDNRQAFAMCRLGQKQILSKLGLDGTKAALKFIDKLALDFSKGDEVEQVKRMLNPLDKRYLRLRHYSTVDYTALRLDQIFPFLSGGLLGRSLIKQGSIVQRVRLSEFQDAIQLGIALGIDGPLDVISNQRSLDKFRELHDRWAIRNNRWTSQVESGGDIDWDAPYEIALNGNDLIKPIINYRQLHREGTEQIHCIAVYHHRIKGGRYLAFQMHQPQRLTIGIRRKPQGTFPFEIDQICAKRNRPPNEESKALIHRWFEQCKQNEKAGSTAQSFLSSNQQE</sequence>
<evidence type="ECO:0008006" key="3">
    <source>
        <dbReference type="Google" id="ProtNLM"/>
    </source>
</evidence>
<keyword evidence="2" id="KW-1185">Reference proteome</keyword>
<dbReference type="AlphaFoldDB" id="F9S628"/>
<dbReference type="Pfam" id="PF14284">
    <property type="entry name" value="PcfJ"/>
    <property type="match status" value="1"/>
</dbReference>
<gene>
    <name evidence="1" type="ORF">VII00023_15513</name>
</gene>
<comment type="caution">
    <text evidence="1">The sequence shown here is derived from an EMBL/GenBank/DDBJ whole genome shotgun (WGS) entry which is preliminary data.</text>
</comment>
<dbReference type="RefSeq" id="WP_006713945.1">
    <property type="nucleotide sequence ID" value="NZ_AFWF01000254.1"/>
</dbReference>
<dbReference type="Proteomes" id="UP000004605">
    <property type="component" value="Unassembled WGS sequence"/>
</dbReference>
<proteinExistence type="predicted"/>
<dbReference type="InterPro" id="IPR025586">
    <property type="entry name" value="PcfJ"/>
</dbReference>
<evidence type="ECO:0000313" key="1">
    <source>
        <dbReference type="EMBL" id="EGU34049.1"/>
    </source>
</evidence>
<name>F9S628_9VIBR</name>
<dbReference type="EMBL" id="AFWF01000254">
    <property type="protein sequence ID" value="EGU34049.1"/>
    <property type="molecule type" value="Genomic_DNA"/>
</dbReference>
<accession>F9S628</accession>
<protein>
    <recommendedName>
        <fullName evidence="3">PcfJ-like protein</fullName>
    </recommendedName>
</protein>
<reference evidence="1 2" key="1">
    <citation type="journal article" date="2012" name="Int. J. Syst. Evol. Microbiol.">
        <title>Vibrio caribbeanicus sp. nov., isolated from the marine sponge Scleritoderma cyanea.</title>
        <authorList>
            <person name="Hoffmann M."/>
            <person name="Monday S.R."/>
            <person name="Allard M.W."/>
            <person name="Strain E.A."/>
            <person name="Whittaker P."/>
            <person name="Naum M."/>
            <person name="McCarthy P.J."/>
            <person name="Lopez J.V."/>
            <person name="Fischer M."/>
            <person name="Brown E.W."/>
        </authorList>
    </citation>
    <scope>NUCLEOTIDE SEQUENCE [LARGE SCALE GENOMIC DNA]</scope>
    <source>
        <strain evidence="1 2">ATCC 700023</strain>
    </source>
</reference>